<evidence type="ECO:0000256" key="2">
    <source>
        <dbReference type="ARBA" id="ARBA00022737"/>
    </source>
</evidence>
<dbReference type="PROSITE" id="PS50088">
    <property type="entry name" value="ANK_REPEAT"/>
    <property type="match status" value="1"/>
</dbReference>
<dbReference type="EMBL" id="MU004195">
    <property type="protein sequence ID" value="KAF2491894.1"/>
    <property type="molecule type" value="Genomic_DNA"/>
</dbReference>
<evidence type="ECO:0000256" key="4">
    <source>
        <dbReference type="PROSITE-ProRule" id="PRU00023"/>
    </source>
</evidence>
<dbReference type="GO" id="GO:0016567">
    <property type="term" value="P:protein ubiquitination"/>
    <property type="evidence" value="ECO:0007669"/>
    <property type="project" value="TreeGrafter"/>
</dbReference>
<organism evidence="5 6">
    <name type="scientific">Lophium mytilinum</name>
    <dbReference type="NCBI Taxonomy" id="390894"/>
    <lineage>
        <taxon>Eukaryota</taxon>
        <taxon>Fungi</taxon>
        <taxon>Dikarya</taxon>
        <taxon>Ascomycota</taxon>
        <taxon>Pezizomycotina</taxon>
        <taxon>Dothideomycetes</taxon>
        <taxon>Pleosporomycetidae</taxon>
        <taxon>Mytilinidiales</taxon>
        <taxon>Mytilinidiaceae</taxon>
        <taxon>Lophium</taxon>
    </lineage>
</organism>
<evidence type="ECO:0000256" key="3">
    <source>
        <dbReference type="ARBA" id="ARBA00023043"/>
    </source>
</evidence>
<comment type="similarity">
    <text evidence="1">Belongs to the ankyrin SOCS box (ASB) family.</text>
</comment>
<dbReference type="Pfam" id="PF13606">
    <property type="entry name" value="Ank_3"/>
    <property type="match status" value="1"/>
</dbReference>
<proteinExistence type="inferred from homology"/>
<feature type="repeat" description="ANK" evidence="4">
    <location>
        <begin position="316"/>
        <end position="348"/>
    </location>
</feature>
<dbReference type="PANTHER" id="PTHR24136:SF15">
    <property type="entry name" value="ANK_REP_REGION DOMAIN-CONTAINING PROTEIN"/>
    <property type="match status" value="1"/>
</dbReference>
<evidence type="ECO:0000313" key="5">
    <source>
        <dbReference type="EMBL" id="KAF2491894.1"/>
    </source>
</evidence>
<accession>A0A6A6QIL9</accession>
<keyword evidence="2" id="KW-0677">Repeat</keyword>
<keyword evidence="6" id="KW-1185">Reference proteome</keyword>
<dbReference type="PANTHER" id="PTHR24136">
    <property type="entry name" value="SOWAH (DROSOPHILA) HOMOLOG"/>
    <property type="match status" value="1"/>
</dbReference>
<dbReference type="InterPro" id="IPR036770">
    <property type="entry name" value="Ankyrin_rpt-contain_sf"/>
</dbReference>
<dbReference type="SUPFAM" id="SSF48403">
    <property type="entry name" value="Ankyrin repeat"/>
    <property type="match status" value="1"/>
</dbReference>
<dbReference type="InterPro" id="IPR002110">
    <property type="entry name" value="Ankyrin_rpt"/>
</dbReference>
<evidence type="ECO:0000313" key="6">
    <source>
        <dbReference type="Proteomes" id="UP000799750"/>
    </source>
</evidence>
<protein>
    <submittedName>
        <fullName evidence="5">Uncharacterized protein</fullName>
    </submittedName>
</protein>
<keyword evidence="3 4" id="KW-0040">ANK repeat</keyword>
<dbReference type="InterPro" id="IPR051573">
    <property type="entry name" value="Ankyrin-SOCS_box_domain"/>
</dbReference>
<dbReference type="SMART" id="SM00248">
    <property type="entry name" value="ANK"/>
    <property type="match status" value="3"/>
</dbReference>
<gene>
    <name evidence="5" type="ORF">BU16DRAFT_595142</name>
</gene>
<name>A0A6A6QIL9_9PEZI</name>
<sequence length="483" mass="54981">MWHHFCFQHIIIDLNLTSPSHQPQHTSSNISPCASYAFIMARAQLDSLPDELTLEIAKHLMSHPGSLSNWMQTNQNHHRILWGELLKLAKADINGQTGFKNALYCLDFRKVTYLLYHGIDEWVKGQAWDALGFIALCYKINQKFPRRRPQRSGSLPPYDQDALVNTFIALLKHYSKSTKSIQVGQMNQLFDIFVNSNVESQFPMNLPVVGIPISMRQKLDTLELLFQNGADINKRLEGQSFDDSPLGRVVGSLEPEILTLCLQYGLNTNFRRFPGNDTLLHILAQENLAAGLTTRLLIVVRILADAGAPIDSTDVLNYTPFHRAVDHGNYGLAKFLVARGASINAEIPRGTIADLLTRDCRQLQPETWEFCRWAMDHGADFIRRRDHPFSREDISERGIWAWGSPAAKLLLSLLWDIMYSQISQEGEDFLRFLVSHVSGQNYGRDVAFMLDNLDDQYFGTVKSRVHRHDSDASHDARPLKRAR</sequence>
<evidence type="ECO:0000256" key="1">
    <source>
        <dbReference type="ARBA" id="ARBA00005949"/>
    </source>
</evidence>
<reference evidence="5" key="1">
    <citation type="journal article" date="2020" name="Stud. Mycol.">
        <title>101 Dothideomycetes genomes: a test case for predicting lifestyles and emergence of pathogens.</title>
        <authorList>
            <person name="Haridas S."/>
            <person name="Albert R."/>
            <person name="Binder M."/>
            <person name="Bloem J."/>
            <person name="Labutti K."/>
            <person name="Salamov A."/>
            <person name="Andreopoulos B."/>
            <person name="Baker S."/>
            <person name="Barry K."/>
            <person name="Bills G."/>
            <person name="Bluhm B."/>
            <person name="Cannon C."/>
            <person name="Castanera R."/>
            <person name="Culley D."/>
            <person name="Daum C."/>
            <person name="Ezra D."/>
            <person name="Gonzalez J."/>
            <person name="Henrissat B."/>
            <person name="Kuo A."/>
            <person name="Liang C."/>
            <person name="Lipzen A."/>
            <person name="Lutzoni F."/>
            <person name="Magnuson J."/>
            <person name="Mondo S."/>
            <person name="Nolan M."/>
            <person name="Ohm R."/>
            <person name="Pangilinan J."/>
            <person name="Park H.-J."/>
            <person name="Ramirez L."/>
            <person name="Alfaro M."/>
            <person name="Sun H."/>
            <person name="Tritt A."/>
            <person name="Yoshinaga Y."/>
            <person name="Zwiers L.-H."/>
            <person name="Turgeon B."/>
            <person name="Goodwin S."/>
            <person name="Spatafora J."/>
            <person name="Crous P."/>
            <person name="Grigoriev I."/>
        </authorList>
    </citation>
    <scope>NUCLEOTIDE SEQUENCE</scope>
    <source>
        <strain evidence="5">CBS 269.34</strain>
    </source>
</reference>
<dbReference type="OrthoDB" id="4772757at2759"/>
<dbReference type="PROSITE" id="PS50297">
    <property type="entry name" value="ANK_REP_REGION"/>
    <property type="match status" value="1"/>
</dbReference>
<dbReference type="GO" id="GO:0045732">
    <property type="term" value="P:positive regulation of protein catabolic process"/>
    <property type="evidence" value="ECO:0007669"/>
    <property type="project" value="TreeGrafter"/>
</dbReference>
<dbReference type="Proteomes" id="UP000799750">
    <property type="component" value="Unassembled WGS sequence"/>
</dbReference>
<dbReference type="AlphaFoldDB" id="A0A6A6QIL9"/>
<dbReference type="Gene3D" id="1.25.40.20">
    <property type="entry name" value="Ankyrin repeat-containing domain"/>
    <property type="match status" value="1"/>
</dbReference>